<reference evidence="2" key="1">
    <citation type="submission" date="2021-03" db="EMBL/GenBank/DDBJ databases">
        <authorList>
            <person name="Tagirdzhanova G."/>
        </authorList>
    </citation>
    <scope>NUCLEOTIDE SEQUENCE</scope>
</reference>
<proteinExistence type="predicted"/>
<evidence type="ECO:0000313" key="3">
    <source>
        <dbReference type="Proteomes" id="UP000664203"/>
    </source>
</evidence>
<gene>
    <name evidence="2" type="ORF">ALECFALPRED_001427</name>
</gene>
<keyword evidence="3" id="KW-1185">Reference proteome</keyword>
<feature type="region of interest" description="Disordered" evidence="1">
    <location>
        <begin position="1"/>
        <end position="49"/>
    </location>
</feature>
<comment type="caution">
    <text evidence="2">The sequence shown here is derived from an EMBL/GenBank/DDBJ whole genome shotgun (WGS) entry which is preliminary data.</text>
</comment>
<organism evidence="2 3">
    <name type="scientific">Alectoria fallacina</name>
    <dbReference type="NCBI Taxonomy" id="1903189"/>
    <lineage>
        <taxon>Eukaryota</taxon>
        <taxon>Fungi</taxon>
        <taxon>Dikarya</taxon>
        <taxon>Ascomycota</taxon>
        <taxon>Pezizomycotina</taxon>
        <taxon>Lecanoromycetes</taxon>
        <taxon>OSLEUM clade</taxon>
        <taxon>Lecanoromycetidae</taxon>
        <taxon>Lecanorales</taxon>
        <taxon>Lecanorineae</taxon>
        <taxon>Parmeliaceae</taxon>
        <taxon>Alectoria</taxon>
    </lineage>
</organism>
<name>A0A8H3F8H9_9LECA</name>
<dbReference type="SUPFAM" id="SSF81383">
    <property type="entry name" value="F-box domain"/>
    <property type="match status" value="1"/>
</dbReference>
<sequence>MKWRSHHSKHHSEEKCGGPSDRLTSGSPRAGKTVPDKLRLGDQPPGFAKQAPRFSVHRALEAEAPILRLPTEVILEIASNTTPCSRACLALSSKGLFCVISDGVSDVFDGLQLPAEIPRDNPPCFVANDWSLMYQPERWNFLCLLQKDSRKWLACSGYLVLHPALWFGQTKVAVWPLKRSWPQCRPPKLEHLSWKKVPRGIVDLYPCVKFIQGKKRTLVAYLEGHKE</sequence>
<protein>
    <recommendedName>
        <fullName evidence="4">F-box domain-containing protein</fullName>
    </recommendedName>
</protein>
<evidence type="ECO:0000313" key="2">
    <source>
        <dbReference type="EMBL" id="CAF9920101.1"/>
    </source>
</evidence>
<accession>A0A8H3F8H9</accession>
<dbReference type="EMBL" id="CAJPDR010000132">
    <property type="protein sequence ID" value="CAF9920101.1"/>
    <property type="molecule type" value="Genomic_DNA"/>
</dbReference>
<dbReference type="InterPro" id="IPR036047">
    <property type="entry name" value="F-box-like_dom_sf"/>
</dbReference>
<dbReference type="Proteomes" id="UP000664203">
    <property type="component" value="Unassembled WGS sequence"/>
</dbReference>
<feature type="compositionally biased region" description="Basic residues" evidence="1">
    <location>
        <begin position="1"/>
        <end position="10"/>
    </location>
</feature>
<dbReference type="AlphaFoldDB" id="A0A8H3F8H9"/>
<evidence type="ECO:0000256" key="1">
    <source>
        <dbReference type="SAM" id="MobiDB-lite"/>
    </source>
</evidence>
<evidence type="ECO:0008006" key="4">
    <source>
        <dbReference type="Google" id="ProtNLM"/>
    </source>
</evidence>